<dbReference type="SMART" id="SM01139">
    <property type="entry name" value="Drf_FH3"/>
    <property type="match status" value="1"/>
</dbReference>
<gene>
    <name evidence="5" type="primary">LOC113789937</name>
</gene>
<dbReference type="GO" id="GO:0030041">
    <property type="term" value="P:actin filament polymerization"/>
    <property type="evidence" value="ECO:0007669"/>
    <property type="project" value="TreeGrafter"/>
</dbReference>
<name>A0A6P6XRB1_DERPT</name>
<dbReference type="InterPro" id="IPR016024">
    <property type="entry name" value="ARM-type_fold"/>
</dbReference>
<dbReference type="SUPFAM" id="SSF48371">
    <property type="entry name" value="ARM repeat"/>
    <property type="match status" value="1"/>
</dbReference>
<feature type="domain" description="GBD/FH3" evidence="2">
    <location>
        <begin position="283"/>
        <end position="703"/>
    </location>
</feature>
<dbReference type="SMART" id="SM00498">
    <property type="entry name" value="FH2"/>
    <property type="match status" value="1"/>
</dbReference>
<dbReference type="InterPro" id="IPR051412">
    <property type="entry name" value="Formin_Homology_Diaphanous_sf"/>
</dbReference>
<feature type="region of interest" description="Disordered" evidence="1">
    <location>
        <begin position="21"/>
        <end position="54"/>
    </location>
</feature>
<feature type="compositionally biased region" description="Polar residues" evidence="1">
    <location>
        <begin position="262"/>
        <end position="271"/>
    </location>
</feature>
<feature type="region of interest" description="Disordered" evidence="1">
    <location>
        <begin position="88"/>
        <end position="109"/>
    </location>
</feature>
<keyword evidence="4" id="KW-1185">Reference proteome</keyword>
<feature type="region of interest" description="Disordered" evidence="1">
    <location>
        <begin position="128"/>
        <end position="182"/>
    </location>
</feature>
<dbReference type="FunCoup" id="A0A6P6XRB1">
    <property type="interactions" value="300"/>
</dbReference>
<dbReference type="InterPro" id="IPR014768">
    <property type="entry name" value="GBD/FH3_dom"/>
</dbReference>
<dbReference type="KEGG" id="dpte:113789937"/>
<dbReference type="Gene3D" id="1.10.238.150">
    <property type="entry name" value="Formin, FH3 diaphanous domain"/>
    <property type="match status" value="1"/>
</dbReference>
<accession>A0A6P6XRB1</accession>
<evidence type="ECO:0000256" key="1">
    <source>
        <dbReference type="SAM" id="MobiDB-lite"/>
    </source>
</evidence>
<dbReference type="InterPro" id="IPR042201">
    <property type="entry name" value="FH2_Formin_sf"/>
</dbReference>
<feature type="compositionally biased region" description="Basic residues" evidence="1">
    <location>
        <begin position="128"/>
        <end position="148"/>
    </location>
</feature>
<feature type="compositionally biased region" description="Polar residues" evidence="1">
    <location>
        <begin position="164"/>
        <end position="173"/>
    </location>
</feature>
<dbReference type="PROSITE" id="PS51232">
    <property type="entry name" value="GBD_FH3"/>
    <property type="match status" value="1"/>
</dbReference>
<organism evidence="4 5">
    <name type="scientific">Dermatophagoides pteronyssinus</name>
    <name type="common">European house dust mite</name>
    <dbReference type="NCBI Taxonomy" id="6956"/>
    <lineage>
        <taxon>Eukaryota</taxon>
        <taxon>Metazoa</taxon>
        <taxon>Ecdysozoa</taxon>
        <taxon>Arthropoda</taxon>
        <taxon>Chelicerata</taxon>
        <taxon>Arachnida</taxon>
        <taxon>Acari</taxon>
        <taxon>Acariformes</taxon>
        <taxon>Sarcoptiformes</taxon>
        <taxon>Astigmata</taxon>
        <taxon>Psoroptidia</taxon>
        <taxon>Analgoidea</taxon>
        <taxon>Pyroglyphidae</taxon>
        <taxon>Dermatophagoidinae</taxon>
        <taxon>Dermatophagoides</taxon>
    </lineage>
</organism>
<sequence length="1395" mass="158552">MMNNKKIQQDIGKNLIAANSIGDQHHPHHHPNQNQQQQQQSKTLAKSSKTKSIQESANNAINRILHRNKSNQSQSNIENSHKKLLTSTSSLISTSSSSNLSSNHHTNSQDSCQIFGVEENNQHQQNHLFHHHHHHNHLHQQQQQHHRPLNGWSNSVDDQHKQHQQTYVNHQAWSSTSSPSSDLIIEQTSASSYRMQPSSINGHMNNSNNNKLPTGFLNELENSVRNKHHQQQQKMSSNFDTGQRNNNNNNNSSKKKDKRQDSTTTEIMSSNEHSKMIPPSSPSTTTNDENIDKLFEKLILNEYNLKEEQKISMRSMSIDKKRLLINQKLVLDEKQTKPPQEYAKFLKDNQDSIQSKELEKLIKALRVELTCKDVSWVREFGTNQGHIYLLNILRNISHPQYQARMSSDKKLPELMFNIIMCIHSFMNIQVGFNQILDNEQAFVILVQSLNPSCLPNMARTMEILAAVTLVEKGVERVINAFTDTAIESDRENKRFSIIVEALKHYDDHIDVAFSAIQLINGLIFNHEDFEQRFYLRCEIYRTTDLSGEVTFRDIANEMEKRLLKERPNDIDQDSVSLTSTGTIPSFTSVNNNNQTLRAAARIVIHKSPQQNFLESFQIFFNNKNEDFDEMASRFENIRIDFDNMDDCYRVLRNSVVNTPIESGLLSILQLLLFIRDDQYVRPAYYYLIEECLIQIMFHPSGVDPDFSRRSRFEIDTNFTIESIVKRFKDSEGSALSLELNQKLEDALTAKVEAEAKVEQEKKNNQELQEKLQKLQEAMSKNVSLDQIESSNAPSVISSPTTSGPPQTNAPPPPPPPPPPPGMCGPGLMPPPPPPPPPGMGGMMGGPPPPPPSGPAPQEFPFNIKRAKFVPKKGLKKPMWKKLQAMKVSEDSIWVQVNSDDVYMSDDIIDSLVNKFASANSAMTHSGAKGHDADNIDRGDSQDGLVDSSSSGDAVGNLGISGRQTPSLHSRKHRQCRVLGDKTAQNISIMLSVSKRSPEDFKSDVLSMNEDTLTESLVDQIIHYLPSAEELKKLDEQAQHIPLDEFHPAEKFACMLGSVKNLTNRLKSFLFKLKFNETLAEVKKDIVSYTMACEEVLTSKRFAQVIKLTLGIGNYMNAGSYNARAIGFEISFLPKLISTKTNDNKSTLLHFIAQTMEEKFPESMRFYEDLHHIDKAVRASPETIAKTLGYFRTSLRALELDLKTFKPHSSEDCFGEVMASFREVAQEQYQLLDGMHKKMESTFLEIAKYFSFDPKQYSMEECMNDLKQFKDQYVQALSQNQQHREIEEKNRRAKEAKEKAEKQRRERISHKIDLTKTDGMDQGLMEHLLNSLHTGSAFAQHKRKRTKAVTPQDRRQQLSRTRSRTSLEIRNSIGNSSGGVGGSEFIVVSSGNNVKY</sequence>
<protein>
    <submittedName>
        <fullName evidence="5">Protein diaphanous-like isoform X1</fullName>
    </submittedName>
</protein>
<feature type="region of interest" description="Disordered" evidence="1">
    <location>
        <begin position="1335"/>
        <end position="1383"/>
    </location>
</feature>
<dbReference type="Gene3D" id="1.20.58.630">
    <property type="match status" value="1"/>
</dbReference>
<evidence type="ECO:0000259" key="2">
    <source>
        <dbReference type="PROSITE" id="PS51232"/>
    </source>
</evidence>
<feature type="region of interest" description="Disordered" evidence="1">
    <location>
        <begin position="195"/>
        <end position="287"/>
    </location>
</feature>
<feature type="compositionally biased region" description="Low complexity" evidence="1">
    <location>
        <begin position="1357"/>
        <end position="1374"/>
    </location>
</feature>
<feature type="compositionally biased region" description="Pro residues" evidence="1">
    <location>
        <begin position="807"/>
        <end position="838"/>
    </location>
</feature>
<evidence type="ECO:0000313" key="4">
    <source>
        <dbReference type="Proteomes" id="UP000515146"/>
    </source>
</evidence>
<feature type="compositionally biased region" description="Polar residues" evidence="1">
    <location>
        <begin position="232"/>
        <end position="244"/>
    </location>
</feature>
<evidence type="ECO:0000313" key="5">
    <source>
        <dbReference type="RefSeq" id="XP_027195338.1"/>
    </source>
</evidence>
<feature type="region of interest" description="Disordered" evidence="1">
    <location>
        <begin position="779"/>
        <end position="859"/>
    </location>
</feature>
<dbReference type="Gene3D" id="1.25.10.10">
    <property type="entry name" value="Leucine-rich Repeat Variant"/>
    <property type="match status" value="1"/>
</dbReference>
<evidence type="ECO:0000259" key="3">
    <source>
        <dbReference type="PROSITE" id="PS51444"/>
    </source>
</evidence>
<dbReference type="SMART" id="SM01140">
    <property type="entry name" value="Drf_GBD"/>
    <property type="match status" value="1"/>
</dbReference>
<feature type="compositionally biased region" description="Low complexity" evidence="1">
    <location>
        <begin position="32"/>
        <end position="51"/>
    </location>
</feature>
<dbReference type="Gene3D" id="1.20.58.2220">
    <property type="entry name" value="Formin, FH2 domain"/>
    <property type="match status" value="1"/>
</dbReference>
<dbReference type="Pfam" id="PF06367">
    <property type="entry name" value="Drf_FH3"/>
    <property type="match status" value="2"/>
</dbReference>
<dbReference type="Pfam" id="PF06371">
    <property type="entry name" value="Drf_GBD"/>
    <property type="match status" value="1"/>
</dbReference>
<dbReference type="GO" id="GO:0031267">
    <property type="term" value="F:small GTPase binding"/>
    <property type="evidence" value="ECO:0007669"/>
    <property type="project" value="InterPro"/>
</dbReference>
<dbReference type="PANTHER" id="PTHR45691">
    <property type="entry name" value="PROTEIN DIAPHANOUS"/>
    <property type="match status" value="1"/>
</dbReference>
<feature type="region of interest" description="Disordered" evidence="1">
    <location>
        <begin position="922"/>
        <end position="973"/>
    </location>
</feature>
<proteinExistence type="predicted"/>
<dbReference type="GO" id="GO:0005884">
    <property type="term" value="C:actin filament"/>
    <property type="evidence" value="ECO:0007669"/>
    <property type="project" value="TreeGrafter"/>
</dbReference>
<reference evidence="5" key="1">
    <citation type="submission" date="2025-08" db="UniProtKB">
        <authorList>
            <consortium name="RefSeq"/>
        </authorList>
    </citation>
    <scope>IDENTIFICATION</scope>
    <source>
        <strain evidence="5">Airmid</strain>
    </source>
</reference>
<dbReference type="InterPro" id="IPR015425">
    <property type="entry name" value="FH2_Formin"/>
</dbReference>
<dbReference type="GO" id="GO:0003779">
    <property type="term" value="F:actin binding"/>
    <property type="evidence" value="ECO:0007669"/>
    <property type="project" value="InterPro"/>
</dbReference>
<dbReference type="InterPro" id="IPR010473">
    <property type="entry name" value="GTPase-bd"/>
</dbReference>
<feature type="compositionally biased region" description="Basic and acidic residues" evidence="1">
    <location>
        <begin position="928"/>
        <end position="940"/>
    </location>
</feature>
<dbReference type="InParanoid" id="A0A6P6XRB1"/>
<dbReference type="Proteomes" id="UP000515146">
    <property type="component" value="Unplaced"/>
</dbReference>
<feature type="compositionally biased region" description="Low complexity" evidence="1">
    <location>
        <begin position="198"/>
        <end position="210"/>
    </location>
</feature>
<dbReference type="Pfam" id="PF02181">
    <property type="entry name" value="FH2"/>
    <property type="match status" value="1"/>
</dbReference>
<dbReference type="OMA" id="VENEMAQ"/>
<dbReference type="InterPro" id="IPR011989">
    <property type="entry name" value="ARM-like"/>
</dbReference>
<dbReference type="GeneID" id="113789937"/>
<feature type="compositionally biased region" description="Polar residues" evidence="1">
    <location>
        <begin position="779"/>
        <end position="806"/>
    </location>
</feature>
<dbReference type="PANTHER" id="PTHR45691:SF6">
    <property type="entry name" value="PROTEIN DIAPHANOUS"/>
    <property type="match status" value="1"/>
</dbReference>
<dbReference type="PROSITE" id="PS51444">
    <property type="entry name" value="FH2"/>
    <property type="match status" value="1"/>
</dbReference>
<feature type="region of interest" description="Disordered" evidence="1">
    <location>
        <begin position="1281"/>
        <end position="1305"/>
    </location>
</feature>
<dbReference type="SUPFAM" id="SSF101447">
    <property type="entry name" value="Formin homology 2 domain (FH2 domain)"/>
    <property type="match status" value="1"/>
</dbReference>
<feature type="domain" description="FH2" evidence="3">
    <location>
        <begin position="864"/>
        <end position="1298"/>
    </location>
</feature>
<dbReference type="Gene3D" id="6.10.30.30">
    <property type="match status" value="1"/>
</dbReference>
<dbReference type="RefSeq" id="XP_027195338.1">
    <property type="nucleotide sequence ID" value="XM_027339537.1"/>
</dbReference>
<feature type="compositionally biased region" description="Low complexity" evidence="1">
    <location>
        <begin position="88"/>
        <end position="108"/>
    </location>
</feature>
<feature type="compositionally biased region" description="Pro residues" evidence="1">
    <location>
        <begin position="845"/>
        <end position="854"/>
    </location>
</feature>
<dbReference type="InterPro" id="IPR010472">
    <property type="entry name" value="FH3_dom"/>
</dbReference>
<dbReference type="OrthoDB" id="1104827at2759"/>